<comment type="caution">
    <text evidence="4">The sequence shown here is derived from an EMBL/GenBank/DDBJ whole genome shotgun (WGS) entry which is preliminary data.</text>
</comment>
<feature type="domain" description="Mur ligase C-terminal" evidence="2">
    <location>
        <begin position="437"/>
        <end position="567"/>
    </location>
</feature>
<dbReference type="GO" id="GO:0005524">
    <property type="term" value="F:ATP binding"/>
    <property type="evidence" value="ECO:0007669"/>
    <property type="project" value="InterPro"/>
</dbReference>
<sequence length="597" mass="64311">MAGVRVGERGKAPEPQSAQTTHAAAHASAITGVQVGQETDLEHNTTALKPLPPRGGGVGERGTAGTTEESQTHLKVRAHQTGASLFLTAPTDQLFLATEINEWAWLSACGMHMQHAPGHPATWDPQAARICLHKLSVQERHPALTALLKEAKQQRVPALLDDDQLSLGHGRHHQAFALNSLPDPHHIEWDNLQRIPTALITGSNGKTTSVRLLAAMLRASGKATPHNCTDGLYFNSKLAEAGDYSGPAGARWVLRHPQADAAVIEAARGGMLRRGLAVDHVDAALVTNISPDHFGEYGIHTLDDLCDVKLIVARAVRERGYLVLNADDKLLHQRGPTTGKPIAWFSLDPQHPAITQAQQQGSPYTTLHNGELHLFDGATTCSLGPVNDMPLSMAGAARYNIQNLLGAALLAHCLGVPSTTIRSTLAKFGARREDNPGRLQHWQFGGITVFMDYAHNPEGLEGLLQVGQASRIQGGRLGLVLGQAGNRQDEDIAQLAKVAAAHKPERIALKDLDGYLRGRKQGDVPELLKKALLAQGQSDDSLSLHAREIEAVKALLEWARLGDVLVLPVHALTAQAEVGSLLDQLRRNNWICGNEVR</sequence>
<dbReference type="InterPro" id="IPR036615">
    <property type="entry name" value="Mur_ligase_C_dom_sf"/>
</dbReference>
<dbReference type="InterPro" id="IPR004101">
    <property type="entry name" value="Mur_ligase_C"/>
</dbReference>
<dbReference type="Proteomes" id="UP000613768">
    <property type="component" value="Unassembled WGS sequence"/>
</dbReference>
<feature type="domain" description="Mur ligase central" evidence="3">
    <location>
        <begin position="200"/>
        <end position="410"/>
    </location>
</feature>
<evidence type="ECO:0000259" key="2">
    <source>
        <dbReference type="Pfam" id="PF02875"/>
    </source>
</evidence>
<organism evidence="4 5">
    <name type="scientific">Pseudomarimonas arenosa</name>
    <dbReference type="NCBI Taxonomy" id="2774145"/>
    <lineage>
        <taxon>Bacteria</taxon>
        <taxon>Pseudomonadati</taxon>
        <taxon>Pseudomonadota</taxon>
        <taxon>Gammaproteobacteria</taxon>
        <taxon>Lysobacterales</taxon>
        <taxon>Lysobacteraceae</taxon>
        <taxon>Pseudomarimonas</taxon>
    </lineage>
</organism>
<dbReference type="InterPro" id="IPR013221">
    <property type="entry name" value="Mur_ligase_cen"/>
</dbReference>
<dbReference type="PANTHER" id="PTHR23135">
    <property type="entry name" value="MUR LIGASE FAMILY MEMBER"/>
    <property type="match status" value="1"/>
</dbReference>
<dbReference type="GO" id="GO:0016881">
    <property type="term" value="F:acid-amino acid ligase activity"/>
    <property type="evidence" value="ECO:0007669"/>
    <property type="project" value="InterPro"/>
</dbReference>
<feature type="region of interest" description="Disordered" evidence="1">
    <location>
        <begin position="45"/>
        <end position="74"/>
    </location>
</feature>
<dbReference type="RefSeq" id="WP_192030503.1">
    <property type="nucleotide sequence ID" value="NZ_JACYTR010000040.1"/>
</dbReference>
<dbReference type="SUPFAM" id="SSF53623">
    <property type="entry name" value="MurD-like peptide ligases, catalytic domain"/>
    <property type="match status" value="1"/>
</dbReference>
<feature type="region of interest" description="Disordered" evidence="1">
    <location>
        <begin position="1"/>
        <end position="26"/>
    </location>
</feature>
<dbReference type="AlphaFoldDB" id="A0AAW3ZS86"/>
<keyword evidence="5" id="KW-1185">Reference proteome</keyword>
<reference evidence="4 5" key="1">
    <citation type="submission" date="2020-09" db="EMBL/GenBank/DDBJ databases">
        <title>Pseudoxanthomonas sp. CAU 1598 isolated from sand of Yaerae Beach.</title>
        <authorList>
            <person name="Kim W."/>
        </authorList>
    </citation>
    <scope>NUCLEOTIDE SEQUENCE [LARGE SCALE GENOMIC DNA]</scope>
    <source>
        <strain evidence="4 5">CAU 1598</strain>
    </source>
</reference>
<dbReference type="Pfam" id="PF08245">
    <property type="entry name" value="Mur_ligase_M"/>
    <property type="match status" value="1"/>
</dbReference>
<keyword evidence="4" id="KW-0436">Ligase</keyword>
<dbReference type="Gene3D" id="3.40.1190.10">
    <property type="entry name" value="Mur-like, catalytic domain"/>
    <property type="match status" value="1"/>
</dbReference>
<dbReference type="PANTHER" id="PTHR23135:SF18">
    <property type="entry name" value="CYANOPHYCIN SYNTHETASE"/>
    <property type="match status" value="1"/>
</dbReference>
<dbReference type="SUPFAM" id="SSF53244">
    <property type="entry name" value="MurD-like peptide ligases, peptide-binding domain"/>
    <property type="match status" value="1"/>
</dbReference>
<dbReference type="InterPro" id="IPR036565">
    <property type="entry name" value="Mur-like_cat_sf"/>
</dbReference>
<evidence type="ECO:0000313" key="4">
    <source>
        <dbReference type="EMBL" id="MBD8527081.1"/>
    </source>
</evidence>
<evidence type="ECO:0000313" key="5">
    <source>
        <dbReference type="Proteomes" id="UP000613768"/>
    </source>
</evidence>
<dbReference type="Pfam" id="PF02875">
    <property type="entry name" value="Mur_ligase_C"/>
    <property type="match status" value="1"/>
</dbReference>
<accession>A0AAW3ZS86</accession>
<dbReference type="Gene3D" id="3.90.190.20">
    <property type="entry name" value="Mur ligase, C-terminal domain"/>
    <property type="match status" value="1"/>
</dbReference>
<feature type="compositionally biased region" description="Low complexity" evidence="1">
    <location>
        <begin position="16"/>
        <end position="26"/>
    </location>
</feature>
<gene>
    <name evidence="4" type="ORF">IFO71_15170</name>
</gene>
<evidence type="ECO:0000259" key="3">
    <source>
        <dbReference type="Pfam" id="PF08245"/>
    </source>
</evidence>
<feature type="compositionally biased region" description="Basic and acidic residues" evidence="1">
    <location>
        <begin position="1"/>
        <end position="12"/>
    </location>
</feature>
<protein>
    <submittedName>
        <fullName evidence="4">Mur ligase</fullName>
    </submittedName>
</protein>
<dbReference type="EMBL" id="JACYTR010000040">
    <property type="protein sequence ID" value="MBD8527081.1"/>
    <property type="molecule type" value="Genomic_DNA"/>
</dbReference>
<name>A0AAW3ZS86_9GAMM</name>
<proteinExistence type="predicted"/>
<evidence type="ECO:0000256" key="1">
    <source>
        <dbReference type="SAM" id="MobiDB-lite"/>
    </source>
</evidence>